<evidence type="ECO:0000256" key="1">
    <source>
        <dbReference type="SAM" id="Coils"/>
    </source>
</evidence>
<reference evidence="2" key="2">
    <citation type="submission" date="2020-11" db="EMBL/GenBank/DDBJ databases">
        <authorList>
            <person name="McCartney M.A."/>
            <person name="Auch B."/>
            <person name="Kono T."/>
            <person name="Mallez S."/>
            <person name="Becker A."/>
            <person name="Gohl D.M."/>
            <person name="Silverstein K.A.T."/>
            <person name="Koren S."/>
            <person name="Bechman K.B."/>
            <person name="Herman A."/>
            <person name="Abrahante J.E."/>
            <person name="Garbe J."/>
        </authorList>
    </citation>
    <scope>NUCLEOTIDE SEQUENCE</scope>
    <source>
        <strain evidence="2">Duluth1</strain>
        <tissue evidence="2">Whole animal</tissue>
    </source>
</reference>
<proteinExistence type="predicted"/>
<reference evidence="2" key="1">
    <citation type="journal article" date="2019" name="bioRxiv">
        <title>The Genome of the Zebra Mussel, Dreissena polymorpha: A Resource for Invasive Species Research.</title>
        <authorList>
            <person name="McCartney M.A."/>
            <person name="Auch B."/>
            <person name="Kono T."/>
            <person name="Mallez S."/>
            <person name="Zhang Y."/>
            <person name="Obille A."/>
            <person name="Becker A."/>
            <person name="Abrahante J.E."/>
            <person name="Garbe J."/>
            <person name="Badalamenti J.P."/>
            <person name="Herman A."/>
            <person name="Mangelson H."/>
            <person name="Liachko I."/>
            <person name="Sullivan S."/>
            <person name="Sone E.D."/>
            <person name="Koren S."/>
            <person name="Silverstein K.A.T."/>
            <person name="Beckman K.B."/>
            <person name="Gohl D.M."/>
        </authorList>
    </citation>
    <scope>NUCLEOTIDE SEQUENCE</scope>
    <source>
        <strain evidence="2">Duluth1</strain>
        <tissue evidence="2">Whole animal</tissue>
    </source>
</reference>
<name>A0A9D4CMK0_DREPO</name>
<dbReference type="EMBL" id="JAIWYP010000012">
    <property type="protein sequence ID" value="KAH3728134.1"/>
    <property type="molecule type" value="Genomic_DNA"/>
</dbReference>
<dbReference type="AlphaFoldDB" id="A0A9D4CMK0"/>
<sequence length="89" mass="10562">MAEQNQGGDLQQKLNLLFDELREQKSMVQNLKDELKGTAVAAYEEAKRLKKEKEMTWRFKGNRVQHEFNEDIADILKQIEWSREHGKDE</sequence>
<keyword evidence="1" id="KW-0175">Coiled coil</keyword>
<evidence type="ECO:0000313" key="3">
    <source>
        <dbReference type="Proteomes" id="UP000828390"/>
    </source>
</evidence>
<feature type="coiled-coil region" evidence="1">
    <location>
        <begin position="14"/>
        <end position="52"/>
    </location>
</feature>
<gene>
    <name evidence="2" type="ORF">DPMN_054081</name>
</gene>
<organism evidence="2 3">
    <name type="scientific">Dreissena polymorpha</name>
    <name type="common">Zebra mussel</name>
    <name type="synonym">Mytilus polymorpha</name>
    <dbReference type="NCBI Taxonomy" id="45954"/>
    <lineage>
        <taxon>Eukaryota</taxon>
        <taxon>Metazoa</taxon>
        <taxon>Spiralia</taxon>
        <taxon>Lophotrochozoa</taxon>
        <taxon>Mollusca</taxon>
        <taxon>Bivalvia</taxon>
        <taxon>Autobranchia</taxon>
        <taxon>Heteroconchia</taxon>
        <taxon>Euheterodonta</taxon>
        <taxon>Imparidentia</taxon>
        <taxon>Neoheterodontei</taxon>
        <taxon>Myida</taxon>
        <taxon>Dreissenoidea</taxon>
        <taxon>Dreissenidae</taxon>
        <taxon>Dreissena</taxon>
    </lineage>
</organism>
<evidence type="ECO:0000313" key="2">
    <source>
        <dbReference type="EMBL" id="KAH3728134.1"/>
    </source>
</evidence>
<comment type="caution">
    <text evidence="2">The sequence shown here is derived from an EMBL/GenBank/DDBJ whole genome shotgun (WGS) entry which is preliminary data.</text>
</comment>
<protein>
    <submittedName>
        <fullName evidence="2">Uncharacterized protein</fullName>
    </submittedName>
</protein>
<dbReference type="Proteomes" id="UP000828390">
    <property type="component" value="Unassembled WGS sequence"/>
</dbReference>
<accession>A0A9D4CMK0</accession>
<keyword evidence="3" id="KW-1185">Reference proteome</keyword>